<comment type="caution">
    <text evidence="2">The sequence shown here is derived from an EMBL/GenBank/DDBJ whole genome shotgun (WGS) entry which is preliminary data.</text>
</comment>
<dbReference type="PROSITE" id="PS50011">
    <property type="entry name" value="PROTEIN_KINASE_DOM"/>
    <property type="match status" value="1"/>
</dbReference>
<dbReference type="GO" id="GO:0004672">
    <property type="term" value="F:protein kinase activity"/>
    <property type="evidence" value="ECO:0007669"/>
    <property type="project" value="InterPro"/>
</dbReference>
<protein>
    <recommendedName>
        <fullName evidence="1">Protein kinase domain-containing protein</fullName>
    </recommendedName>
</protein>
<dbReference type="SUPFAM" id="SSF56112">
    <property type="entry name" value="Protein kinase-like (PK-like)"/>
    <property type="match status" value="1"/>
</dbReference>
<dbReference type="Proteomes" id="UP000032702">
    <property type="component" value="Unassembled WGS sequence"/>
</dbReference>
<gene>
    <name evidence="2" type="ORF">STIAU_2642</name>
</gene>
<sequence>MAPHVVPKKLPLAAGPGTFPLKSPVDFAVDSGRHIERILPVTSEREPMNLLRRAFPRLFPMRALVADTRIHDWKVLRPLGESRNGSLYLVERAGRHSVLKWLVPTDPARGVLADQELACLRSLSAPACVKLESHGRWPDDEQGTPFFVLEHIPGLSLVQWCRKPGPTARDIVLVFHGLVGAFSELHGQGMGYPGITCDDVMIRNGTLSPVVVDLGGVVSYGRQLTKQEQSQDLQGLGVMLYEVLTHQRPGPHALPPHVINPRVPRELSELTMRLL</sequence>
<reference evidence="2 3" key="1">
    <citation type="submission" date="2006-04" db="EMBL/GenBank/DDBJ databases">
        <authorList>
            <person name="Nierman W.C."/>
        </authorList>
    </citation>
    <scope>NUCLEOTIDE SEQUENCE [LARGE SCALE GENOMIC DNA]</scope>
    <source>
        <strain evidence="2 3">DW4/3-1</strain>
    </source>
</reference>
<dbReference type="InterPro" id="IPR000719">
    <property type="entry name" value="Prot_kinase_dom"/>
</dbReference>
<dbReference type="GO" id="GO:0005524">
    <property type="term" value="F:ATP binding"/>
    <property type="evidence" value="ECO:0007669"/>
    <property type="project" value="InterPro"/>
</dbReference>
<evidence type="ECO:0000313" key="2">
    <source>
        <dbReference type="EMBL" id="EAU67127.1"/>
    </source>
</evidence>
<proteinExistence type="predicted"/>
<feature type="domain" description="Protein kinase" evidence="1">
    <location>
        <begin position="73"/>
        <end position="275"/>
    </location>
</feature>
<organism evidence="2 3">
    <name type="scientific">Stigmatella aurantiaca (strain DW4/3-1)</name>
    <dbReference type="NCBI Taxonomy" id="378806"/>
    <lineage>
        <taxon>Bacteria</taxon>
        <taxon>Pseudomonadati</taxon>
        <taxon>Myxococcota</taxon>
        <taxon>Myxococcia</taxon>
        <taxon>Myxococcales</taxon>
        <taxon>Cystobacterineae</taxon>
        <taxon>Archangiaceae</taxon>
        <taxon>Stigmatella</taxon>
    </lineage>
</organism>
<dbReference type="EMBL" id="AAMD01000040">
    <property type="protein sequence ID" value="EAU67127.1"/>
    <property type="molecule type" value="Genomic_DNA"/>
</dbReference>
<evidence type="ECO:0000313" key="3">
    <source>
        <dbReference type="Proteomes" id="UP000032702"/>
    </source>
</evidence>
<dbReference type="Gene3D" id="1.10.510.10">
    <property type="entry name" value="Transferase(Phosphotransferase) domain 1"/>
    <property type="match status" value="1"/>
</dbReference>
<name>Q094G0_STIAD</name>
<dbReference type="InterPro" id="IPR011009">
    <property type="entry name" value="Kinase-like_dom_sf"/>
</dbReference>
<dbReference type="AlphaFoldDB" id="Q094G0"/>
<accession>Q094G0</accession>
<evidence type="ECO:0000259" key="1">
    <source>
        <dbReference type="PROSITE" id="PS50011"/>
    </source>
</evidence>